<dbReference type="PROSITE" id="PS00107">
    <property type="entry name" value="PROTEIN_KINASE_ATP"/>
    <property type="match status" value="1"/>
</dbReference>
<keyword evidence="6 7" id="KW-0067">ATP-binding</keyword>
<reference evidence="10 11" key="1">
    <citation type="submission" date="2019-08" db="EMBL/GenBank/DDBJ databases">
        <title>Complete genome sequence of Candidatus Uab amorphum.</title>
        <authorList>
            <person name="Shiratori T."/>
            <person name="Suzuki S."/>
            <person name="Kakizawa Y."/>
            <person name="Ishida K."/>
        </authorList>
    </citation>
    <scope>NUCLEOTIDE SEQUENCE [LARGE SCALE GENOMIC DNA]</scope>
    <source>
        <strain evidence="10 11">SRT547</strain>
    </source>
</reference>
<dbReference type="Gene3D" id="3.30.200.20">
    <property type="entry name" value="Phosphorylase Kinase, domain 1"/>
    <property type="match status" value="1"/>
</dbReference>
<dbReference type="PANTHER" id="PTHR43289">
    <property type="entry name" value="MITOGEN-ACTIVATED PROTEIN KINASE KINASE KINASE 20-RELATED"/>
    <property type="match status" value="1"/>
</dbReference>
<evidence type="ECO:0000256" key="4">
    <source>
        <dbReference type="ARBA" id="ARBA00022741"/>
    </source>
</evidence>
<accession>A0A5S9F6B7</accession>
<dbReference type="CDD" id="cd14014">
    <property type="entry name" value="STKc_PknB_like"/>
    <property type="match status" value="1"/>
</dbReference>
<proteinExistence type="predicted"/>
<dbReference type="Pfam" id="PF00069">
    <property type="entry name" value="Pkinase"/>
    <property type="match status" value="1"/>
</dbReference>
<name>A0A5S9F6B7_UABAM</name>
<sequence length="330" mass="37580">MEIPRKFGKYNILSVIGQGSMGTVCKAEQDVIRRIVAIKVLPLELAKEDKRKELRFEYEAKSAARLFHPHIITIFEIGKLSVPPDDIHYFVMQYFKGESLANLIEGKKLPLMTALSIFEQIASALDHAHTKEVIHRDIKPSNIIVSSDWKAKLLDFGIAKIIKESPQLTKPGYVIGSAPYMSPEQARGETVDGRSDIFSLGVVVYEAFTGQRAFFAKNKRDMILNRQKMDKLPKKKLPTRMRLINPEIPTYLEEIVHKCMEGNPANRYQTARELLEDITKCKLLILSERKFYNLVPKYYYLPKKKHYLTLLSISAVAGVIIFIAGTIAIL</sequence>
<keyword evidence="5 10" id="KW-0418">Kinase</keyword>
<evidence type="ECO:0000256" key="5">
    <source>
        <dbReference type="ARBA" id="ARBA00022777"/>
    </source>
</evidence>
<protein>
    <recommendedName>
        <fullName evidence="1">non-specific serine/threonine protein kinase</fullName>
        <ecNumber evidence="1">2.7.11.1</ecNumber>
    </recommendedName>
</protein>
<keyword evidence="4 7" id="KW-0547">Nucleotide-binding</keyword>
<feature type="domain" description="Protein kinase" evidence="9">
    <location>
        <begin position="10"/>
        <end position="279"/>
    </location>
</feature>
<dbReference type="InterPro" id="IPR000719">
    <property type="entry name" value="Prot_kinase_dom"/>
</dbReference>
<dbReference type="SUPFAM" id="SSF56112">
    <property type="entry name" value="Protein kinase-like (PK-like)"/>
    <property type="match status" value="1"/>
</dbReference>
<dbReference type="AlphaFoldDB" id="A0A5S9F6B7"/>
<dbReference type="SMART" id="SM00220">
    <property type="entry name" value="S_TKc"/>
    <property type="match status" value="1"/>
</dbReference>
<dbReference type="Proteomes" id="UP000326354">
    <property type="component" value="Chromosome"/>
</dbReference>
<keyword evidence="11" id="KW-1185">Reference proteome</keyword>
<dbReference type="InterPro" id="IPR017441">
    <property type="entry name" value="Protein_kinase_ATP_BS"/>
</dbReference>
<dbReference type="InterPro" id="IPR008271">
    <property type="entry name" value="Ser/Thr_kinase_AS"/>
</dbReference>
<dbReference type="InterPro" id="IPR011009">
    <property type="entry name" value="Kinase-like_dom_sf"/>
</dbReference>
<evidence type="ECO:0000256" key="2">
    <source>
        <dbReference type="ARBA" id="ARBA00022527"/>
    </source>
</evidence>
<keyword evidence="3" id="KW-0808">Transferase</keyword>
<dbReference type="PANTHER" id="PTHR43289:SF6">
    <property type="entry name" value="SERINE_THREONINE-PROTEIN KINASE NEKL-3"/>
    <property type="match status" value="1"/>
</dbReference>
<dbReference type="PROSITE" id="PS50011">
    <property type="entry name" value="PROTEIN_KINASE_DOM"/>
    <property type="match status" value="1"/>
</dbReference>
<dbReference type="FunFam" id="1.10.510.10:FF:000021">
    <property type="entry name" value="Serine/threonine protein kinase"/>
    <property type="match status" value="1"/>
</dbReference>
<evidence type="ECO:0000313" key="11">
    <source>
        <dbReference type="Proteomes" id="UP000326354"/>
    </source>
</evidence>
<evidence type="ECO:0000256" key="3">
    <source>
        <dbReference type="ARBA" id="ARBA00022679"/>
    </source>
</evidence>
<keyword evidence="8" id="KW-0472">Membrane</keyword>
<dbReference type="OrthoDB" id="6111975at2"/>
<dbReference type="GO" id="GO:0005524">
    <property type="term" value="F:ATP binding"/>
    <property type="evidence" value="ECO:0007669"/>
    <property type="project" value="UniProtKB-UniRule"/>
</dbReference>
<keyword evidence="2 10" id="KW-0723">Serine/threonine-protein kinase</keyword>
<feature type="transmembrane region" description="Helical" evidence="8">
    <location>
        <begin position="307"/>
        <end position="329"/>
    </location>
</feature>
<feature type="binding site" evidence="7">
    <location>
        <position position="39"/>
    </location>
    <ligand>
        <name>ATP</name>
        <dbReference type="ChEBI" id="CHEBI:30616"/>
    </ligand>
</feature>
<evidence type="ECO:0000256" key="1">
    <source>
        <dbReference type="ARBA" id="ARBA00012513"/>
    </source>
</evidence>
<dbReference type="Gene3D" id="1.10.510.10">
    <property type="entry name" value="Transferase(Phosphotransferase) domain 1"/>
    <property type="match status" value="1"/>
</dbReference>
<gene>
    <name evidence="10" type="ORF">UABAM_06140</name>
</gene>
<dbReference type="GO" id="GO:0004674">
    <property type="term" value="F:protein serine/threonine kinase activity"/>
    <property type="evidence" value="ECO:0007669"/>
    <property type="project" value="UniProtKB-KW"/>
</dbReference>
<dbReference type="KEGG" id="uam:UABAM_06140"/>
<keyword evidence="8" id="KW-0812">Transmembrane</keyword>
<organism evidence="10 11">
    <name type="scientific">Uabimicrobium amorphum</name>
    <dbReference type="NCBI Taxonomy" id="2596890"/>
    <lineage>
        <taxon>Bacteria</taxon>
        <taxon>Pseudomonadati</taxon>
        <taxon>Planctomycetota</taxon>
        <taxon>Candidatus Uabimicrobiia</taxon>
        <taxon>Candidatus Uabimicrobiales</taxon>
        <taxon>Candidatus Uabimicrobiaceae</taxon>
        <taxon>Candidatus Uabimicrobium</taxon>
    </lineage>
</organism>
<evidence type="ECO:0000256" key="6">
    <source>
        <dbReference type="ARBA" id="ARBA00022840"/>
    </source>
</evidence>
<dbReference type="EC" id="2.7.11.1" evidence="1"/>
<evidence type="ECO:0000256" key="8">
    <source>
        <dbReference type="SAM" id="Phobius"/>
    </source>
</evidence>
<dbReference type="EMBL" id="AP019860">
    <property type="protein sequence ID" value="BBM87725.1"/>
    <property type="molecule type" value="Genomic_DNA"/>
</dbReference>
<keyword evidence="8" id="KW-1133">Transmembrane helix</keyword>
<evidence type="ECO:0000313" key="10">
    <source>
        <dbReference type="EMBL" id="BBM87725.1"/>
    </source>
</evidence>
<evidence type="ECO:0000256" key="7">
    <source>
        <dbReference type="PROSITE-ProRule" id="PRU10141"/>
    </source>
</evidence>
<dbReference type="PROSITE" id="PS00108">
    <property type="entry name" value="PROTEIN_KINASE_ST"/>
    <property type="match status" value="1"/>
</dbReference>
<evidence type="ECO:0000259" key="9">
    <source>
        <dbReference type="PROSITE" id="PS50011"/>
    </source>
</evidence>
<dbReference type="RefSeq" id="WP_151971730.1">
    <property type="nucleotide sequence ID" value="NZ_AP019860.1"/>
</dbReference>